<proteinExistence type="predicted"/>
<keyword evidence="4" id="KW-1185">Reference proteome</keyword>
<dbReference type="KEGG" id="mech:Q9L42_000355"/>
<feature type="region of interest" description="Disordered" evidence="1">
    <location>
        <begin position="1"/>
        <end position="62"/>
    </location>
</feature>
<evidence type="ECO:0000313" key="2">
    <source>
        <dbReference type="EMBL" id="XBS18778.1"/>
    </source>
</evidence>
<evidence type="ECO:0000256" key="1">
    <source>
        <dbReference type="SAM" id="MobiDB-lite"/>
    </source>
</evidence>
<evidence type="ECO:0000313" key="4">
    <source>
        <dbReference type="Proteomes" id="UP001225378"/>
    </source>
</evidence>
<dbReference type="RefSeq" id="WP_305907880.1">
    <property type="nucleotide sequence ID" value="NZ_CP157742.1"/>
</dbReference>
<evidence type="ECO:0000313" key="3">
    <source>
        <dbReference type="EMBL" id="XBS19372.1"/>
    </source>
</evidence>
<gene>
    <name evidence="2" type="ORF">Q9L42_000355</name>
    <name evidence="3" type="ORF">Q9L42_013465</name>
</gene>
<dbReference type="AlphaFoldDB" id="A0AAU7NQW1"/>
<protein>
    <submittedName>
        <fullName evidence="3">Uncharacterized protein</fullName>
    </submittedName>
</protein>
<dbReference type="Proteomes" id="UP001225378">
    <property type="component" value="Chromosome"/>
</dbReference>
<dbReference type="EMBL" id="CP157743">
    <property type="protein sequence ID" value="XBS19372.1"/>
    <property type="molecule type" value="Genomic_DNA"/>
</dbReference>
<sequence>MNPGQTRKQPKGDKPATSQAEKAEPGATQAADKAKGFVWNPNPTTHHRAIHTPYGRIHLPSS</sequence>
<keyword evidence="2" id="KW-0614">Plasmid</keyword>
<dbReference type="EMBL" id="CP157742">
    <property type="protein sequence ID" value="XBS18778.1"/>
    <property type="molecule type" value="Genomic_DNA"/>
</dbReference>
<dbReference type="Proteomes" id="UP001225378">
    <property type="component" value="Plasmid unnamed1"/>
</dbReference>
<accession>A0AAU7NQW1</accession>
<dbReference type="KEGG" id="mech:Q9L42_013465"/>
<name>A0AAU7NQW1_9GAMM</name>
<geneLocation type="plasmid" evidence="2 4">
    <name>unnamed1</name>
</geneLocation>
<reference evidence="3 4" key="1">
    <citation type="journal article" date="2024" name="Microbiology">
        <title>Methylomarinum rosea sp. nov., a novel halophilic methanotrophic bacterium from the hypersaline Lake Elton.</title>
        <authorList>
            <person name="Suleimanov R.Z."/>
            <person name="Oshkin I.Y."/>
            <person name="Danilova O.V."/>
            <person name="Suzina N.E."/>
            <person name="Dedysh S.N."/>
        </authorList>
    </citation>
    <scope>NUCLEOTIDE SEQUENCE [LARGE SCALE GENOMIC DNA]</scope>
    <source>
        <strain evidence="3 4">Ch1-1</strain>
        <plasmid evidence="2 4">unnamed1</plasmid>
    </source>
</reference>
<organism evidence="3 4">
    <name type="scientific">Methylomarinum roseum</name>
    <dbReference type="NCBI Taxonomy" id="3067653"/>
    <lineage>
        <taxon>Bacteria</taxon>
        <taxon>Pseudomonadati</taxon>
        <taxon>Pseudomonadota</taxon>
        <taxon>Gammaproteobacteria</taxon>
        <taxon>Methylococcales</taxon>
        <taxon>Methylococcaceae</taxon>
        <taxon>Methylomarinum</taxon>
    </lineage>
</organism>